<keyword evidence="3" id="KW-1185">Reference proteome</keyword>
<name>A0ABR1FRX1_AURAN</name>
<feature type="compositionally biased region" description="Basic residues" evidence="1">
    <location>
        <begin position="110"/>
        <end position="121"/>
    </location>
</feature>
<feature type="region of interest" description="Disordered" evidence="1">
    <location>
        <begin position="102"/>
        <end position="135"/>
    </location>
</feature>
<comment type="caution">
    <text evidence="2">The sequence shown here is derived from an EMBL/GenBank/DDBJ whole genome shotgun (WGS) entry which is preliminary data.</text>
</comment>
<proteinExistence type="predicted"/>
<evidence type="ECO:0000256" key="1">
    <source>
        <dbReference type="SAM" id="MobiDB-lite"/>
    </source>
</evidence>
<evidence type="ECO:0000313" key="3">
    <source>
        <dbReference type="Proteomes" id="UP001363151"/>
    </source>
</evidence>
<evidence type="ECO:0000313" key="2">
    <source>
        <dbReference type="EMBL" id="KAK7236863.1"/>
    </source>
</evidence>
<accession>A0ABR1FRX1</accession>
<organism evidence="2 3">
    <name type="scientific">Aureococcus anophagefferens</name>
    <name type="common">Harmful bloom alga</name>
    <dbReference type="NCBI Taxonomy" id="44056"/>
    <lineage>
        <taxon>Eukaryota</taxon>
        <taxon>Sar</taxon>
        <taxon>Stramenopiles</taxon>
        <taxon>Ochrophyta</taxon>
        <taxon>Pelagophyceae</taxon>
        <taxon>Pelagomonadales</taxon>
        <taxon>Pelagomonadaceae</taxon>
        <taxon>Aureococcus</taxon>
    </lineage>
</organism>
<dbReference type="Proteomes" id="UP001363151">
    <property type="component" value="Unassembled WGS sequence"/>
</dbReference>
<dbReference type="EMBL" id="JBBJCI010000256">
    <property type="protein sequence ID" value="KAK7236863.1"/>
    <property type="molecule type" value="Genomic_DNA"/>
</dbReference>
<protein>
    <submittedName>
        <fullName evidence="2">Uncharacterized protein</fullName>
    </submittedName>
</protein>
<gene>
    <name evidence="2" type="ORF">SO694_000920141</name>
</gene>
<reference evidence="2 3" key="1">
    <citation type="submission" date="2024-03" db="EMBL/GenBank/DDBJ databases">
        <title>Aureococcus anophagefferens CCMP1851 and Kratosvirus quantuckense: Draft genome of a second virus-susceptible host strain in the model system.</title>
        <authorList>
            <person name="Chase E."/>
            <person name="Truchon A.R."/>
            <person name="Schepens W."/>
            <person name="Wilhelm S.W."/>
        </authorList>
    </citation>
    <scope>NUCLEOTIDE SEQUENCE [LARGE SCALE GENOMIC DNA]</scope>
    <source>
        <strain evidence="2 3">CCMP1851</strain>
    </source>
</reference>
<sequence>MSFILQLAGGALQSSLSLRPSIRSFSVKVDVPDKRRHKNAAKTLAKAFAKSYGEKVGREVDPANLSLECNGTKLPSDATCGELLDSQRIMICVRERKAPAARAAAPANSTRRRPRGRRRNARASSTRTSRDITDARAPRRALDVAGAGRYDALVSCSTMFWMGFPGDADDEPLGADEKELGAACLRGLAAAVLKPRAVALVMTAGWYDWGHAFDEAIRGELLRDWLVLRRGCMVFHARSSGELVDLPFYCHLKSFRPIPPETERVILDEVELAMDYNDVAPELRDATRLVSVAPTFEKYLDRCGAGPFWLIRHDPPAAQQAVAESDLF</sequence>